<name>A0A101LVS0_PICGL</name>
<dbReference type="EMBL" id="LKAM01000005">
    <property type="protein sequence ID" value="KUM48748.1"/>
    <property type="molecule type" value="Genomic_DNA"/>
</dbReference>
<keyword evidence="1" id="KW-0496">Mitochondrion</keyword>
<evidence type="ECO:0000313" key="1">
    <source>
        <dbReference type="EMBL" id="KUM46232.1"/>
    </source>
</evidence>
<protein>
    <submittedName>
        <fullName evidence="1">Uncharacterized protein</fullName>
    </submittedName>
</protein>
<proteinExistence type="predicted"/>
<gene>
    <name evidence="1" type="ORF">ABT39_MTgene1738</name>
    <name evidence="2" type="ORF">ABT39_MTgene4763</name>
</gene>
<geneLocation type="mitochondrion" evidence="1"/>
<accession>A0A101LVS0</accession>
<sequence>MLAVQEVTLQQWKELQSRFKALRVSWSGCGKVGSCCWGFVGHWGSGLYFSSSLKAPSRVFFNRNSFCVLLDFTLSLSPPLLTFAGALRNLLRLVLGLAFLAGRVEMRDPRAVIQKPRMHFDY</sequence>
<reference evidence="1" key="1">
    <citation type="journal article" date="2015" name="Genome Biol. Evol.">
        <title>Organellar Genomes of White Spruce (Picea glauca): Assembly and Annotation.</title>
        <authorList>
            <person name="Jackman S.D."/>
            <person name="Warren R.L."/>
            <person name="Gibb E.A."/>
            <person name="Vandervalk B.P."/>
            <person name="Mohamadi H."/>
            <person name="Chu J."/>
            <person name="Raymond A."/>
            <person name="Pleasance S."/>
            <person name="Coope R."/>
            <person name="Wildung M.R."/>
            <person name="Ritland C.E."/>
            <person name="Bousquet J."/>
            <person name="Jones S.J."/>
            <person name="Bohlmann J."/>
            <person name="Birol I."/>
        </authorList>
    </citation>
    <scope>NUCLEOTIDE SEQUENCE [LARGE SCALE GENOMIC DNA]</scope>
    <source>
        <tissue evidence="1">Flushing bud</tissue>
    </source>
</reference>
<dbReference type="EMBL" id="LKAM01000012">
    <property type="protein sequence ID" value="KUM46232.1"/>
    <property type="molecule type" value="Genomic_DNA"/>
</dbReference>
<comment type="caution">
    <text evidence="1">The sequence shown here is derived from an EMBL/GenBank/DDBJ whole genome shotgun (WGS) entry which is preliminary data.</text>
</comment>
<evidence type="ECO:0000313" key="2">
    <source>
        <dbReference type="EMBL" id="KUM48748.1"/>
    </source>
</evidence>
<dbReference type="AlphaFoldDB" id="A0A101LVS0"/>
<organism evidence="1">
    <name type="scientific">Picea glauca</name>
    <name type="common">White spruce</name>
    <name type="synonym">Pinus glauca</name>
    <dbReference type="NCBI Taxonomy" id="3330"/>
    <lineage>
        <taxon>Eukaryota</taxon>
        <taxon>Viridiplantae</taxon>
        <taxon>Streptophyta</taxon>
        <taxon>Embryophyta</taxon>
        <taxon>Tracheophyta</taxon>
        <taxon>Spermatophyta</taxon>
        <taxon>Pinopsida</taxon>
        <taxon>Pinidae</taxon>
        <taxon>Conifers I</taxon>
        <taxon>Pinales</taxon>
        <taxon>Pinaceae</taxon>
        <taxon>Picea</taxon>
    </lineage>
</organism>